<accession>A0A4R7HZT9</accession>
<dbReference type="Gene3D" id="3.40.50.1860">
    <property type="match status" value="2"/>
</dbReference>
<dbReference type="PANTHER" id="PTHR21198">
    <property type="entry name" value="GLUTAMATE RACEMASE"/>
    <property type="match status" value="1"/>
</dbReference>
<comment type="caution">
    <text evidence="3">The sequence shown here is derived from an EMBL/GenBank/DDBJ whole genome shotgun (WGS) entry which is preliminary data.</text>
</comment>
<keyword evidence="4" id="KW-1185">Reference proteome</keyword>
<comment type="similarity">
    <text evidence="1">Belongs to the aspartate/glutamate racemases family.</text>
</comment>
<protein>
    <submittedName>
        <fullName evidence="3">Aspartate racemase</fullName>
    </submittedName>
</protein>
<evidence type="ECO:0000313" key="4">
    <source>
        <dbReference type="Proteomes" id="UP000294558"/>
    </source>
</evidence>
<dbReference type="PANTHER" id="PTHR21198:SF7">
    <property type="entry name" value="ASPARTATE-GLUTAMATE RACEMASE FAMILY"/>
    <property type="match status" value="1"/>
</dbReference>
<dbReference type="AlphaFoldDB" id="A0A4R7HZT9"/>
<dbReference type="RefSeq" id="WP_133869002.1">
    <property type="nucleotide sequence ID" value="NZ_SOAU01000001.1"/>
</dbReference>
<evidence type="ECO:0000256" key="1">
    <source>
        <dbReference type="ARBA" id="ARBA00007847"/>
    </source>
</evidence>
<dbReference type="EMBL" id="SOAU01000001">
    <property type="protein sequence ID" value="TDT16645.1"/>
    <property type="molecule type" value="Genomic_DNA"/>
</dbReference>
<sequence length="235" mass="25268">MKTIGLLGGMSWESSIEYERLINEGVRAARGGTSSADLIIRSYDFAAIEALQEAGDWDAAGQLLAADGRRLQDAGAELLVLCTNTMHVVAPAIEAAISVPFLHLADTTADAVLGQRLDTVALLGTRYTMEHVFYRGRLEARGLTVLVPPEPDRTTVHDVIYDELVRGVVNPDSKQRYLHIVDRLVAAGAQGVIAGCTEIELLVTADDLDVPYFPTARLHAEAAVAAALADDDCRD</sequence>
<dbReference type="Proteomes" id="UP000294558">
    <property type="component" value="Unassembled WGS sequence"/>
</dbReference>
<dbReference type="SUPFAM" id="SSF53681">
    <property type="entry name" value="Aspartate/glutamate racemase"/>
    <property type="match status" value="2"/>
</dbReference>
<dbReference type="GO" id="GO:0047661">
    <property type="term" value="F:amino-acid racemase activity"/>
    <property type="evidence" value="ECO:0007669"/>
    <property type="project" value="InterPro"/>
</dbReference>
<dbReference type="NCBIfam" id="TIGR00035">
    <property type="entry name" value="asp_race"/>
    <property type="match status" value="1"/>
</dbReference>
<name>A0A4R7HZT9_9ACTN</name>
<keyword evidence="2" id="KW-0413">Isomerase</keyword>
<dbReference type="InterPro" id="IPR001920">
    <property type="entry name" value="Asp/Glu_race"/>
</dbReference>
<dbReference type="Pfam" id="PF01177">
    <property type="entry name" value="Asp_Glu_race"/>
    <property type="match status" value="1"/>
</dbReference>
<gene>
    <name evidence="3" type="ORF">BDK89_2237</name>
</gene>
<evidence type="ECO:0000313" key="3">
    <source>
        <dbReference type="EMBL" id="TDT16645.1"/>
    </source>
</evidence>
<proteinExistence type="inferred from homology"/>
<organism evidence="3 4">
    <name type="scientific">Ilumatobacter fluminis</name>
    <dbReference type="NCBI Taxonomy" id="467091"/>
    <lineage>
        <taxon>Bacteria</taxon>
        <taxon>Bacillati</taxon>
        <taxon>Actinomycetota</taxon>
        <taxon>Acidimicrobiia</taxon>
        <taxon>Acidimicrobiales</taxon>
        <taxon>Ilumatobacteraceae</taxon>
        <taxon>Ilumatobacter</taxon>
    </lineage>
</organism>
<dbReference type="OrthoDB" id="9803739at2"/>
<evidence type="ECO:0000256" key="2">
    <source>
        <dbReference type="ARBA" id="ARBA00023235"/>
    </source>
</evidence>
<dbReference type="InterPro" id="IPR004380">
    <property type="entry name" value="Asp_race"/>
</dbReference>
<reference evidence="3 4" key="1">
    <citation type="submission" date="2019-03" db="EMBL/GenBank/DDBJ databases">
        <title>Sequencing the genomes of 1000 actinobacteria strains.</title>
        <authorList>
            <person name="Klenk H.-P."/>
        </authorList>
    </citation>
    <scope>NUCLEOTIDE SEQUENCE [LARGE SCALE GENOMIC DNA]</scope>
    <source>
        <strain evidence="3 4">DSM 18936</strain>
    </source>
</reference>
<dbReference type="InterPro" id="IPR015942">
    <property type="entry name" value="Asp/Glu/hydantoin_racemase"/>
</dbReference>